<comment type="caution">
    <text evidence="1">The sequence shown here is derived from an EMBL/GenBank/DDBJ whole genome shotgun (WGS) entry which is preliminary data.</text>
</comment>
<name>A0A0F9B326_9ZZZZ</name>
<sequence>LWGDSAAAGSVLAVTDDEIHVSLVDECLQMVAEHTASGLADDVPDTEYVD</sequence>
<proteinExistence type="predicted"/>
<accession>A0A0F9B326</accession>
<gene>
    <name evidence="1" type="ORF">LCGC14_2838460</name>
</gene>
<reference evidence="1" key="1">
    <citation type="journal article" date="2015" name="Nature">
        <title>Complex archaea that bridge the gap between prokaryotes and eukaryotes.</title>
        <authorList>
            <person name="Spang A."/>
            <person name="Saw J.H."/>
            <person name="Jorgensen S.L."/>
            <person name="Zaremba-Niedzwiedzka K."/>
            <person name="Martijn J."/>
            <person name="Lind A.E."/>
            <person name="van Eijk R."/>
            <person name="Schleper C."/>
            <person name="Guy L."/>
            <person name="Ettema T.J."/>
        </authorList>
    </citation>
    <scope>NUCLEOTIDE SEQUENCE</scope>
</reference>
<evidence type="ECO:0000313" key="1">
    <source>
        <dbReference type="EMBL" id="KKK78946.1"/>
    </source>
</evidence>
<feature type="non-terminal residue" evidence="1">
    <location>
        <position position="1"/>
    </location>
</feature>
<protein>
    <submittedName>
        <fullName evidence="1">Uncharacterized protein</fullName>
    </submittedName>
</protein>
<dbReference type="AlphaFoldDB" id="A0A0F9B326"/>
<organism evidence="1">
    <name type="scientific">marine sediment metagenome</name>
    <dbReference type="NCBI Taxonomy" id="412755"/>
    <lineage>
        <taxon>unclassified sequences</taxon>
        <taxon>metagenomes</taxon>
        <taxon>ecological metagenomes</taxon>
    </lineage>
</organism>
<dbReference type="EMBL" id="LAZR01054257">
    <property type="protein sequence ID" value="KKK78946.1"/>
    <property type="molecule type" value="Genomic_DNA"/>
</dbReference>